<gene>
    <name evidence="6" type="ORF">J437_LFUL007979</name>
</gene>
<dbReference type="InterPro" id="IPR015205">
    <property type="entry name" value="Tower_dom"/>
</dbReference>
<dbReference type="PANTHER" id="PTHR11289:SF0">
    <property type="entry name" value="BREAST CANCER TYPE 2 SUSCEPTIBILITY PROTEIN"/>
    <property type="match status" value="1"/>
</dbReference>
<evidence type="ECO:0000313" key="7">
    <source>
        <dbReference type="Proteomes" id="UP000792457"/>
    </source>
</evidence>
<dbReference type="EMBL" id="KZ308355">
    <property type="protein sequence ID" value="KAG8228006.1"/>
    <property type="molecule type" value="Genomic_DNA"/>
</dbReference>
<dbReference type="OrthoDB" id="21095at2759"/>
<feature type="compositionally biased region" description="Low complexity" evidence="4">
    <location>
        <begin position="1165"/>
        <end position="1175"/>
    </location>
</feature>
<dbReference type="InterPro" id="IPR002093">
    <property type="entry name" value="BRCA2_repeat"/>
</dbReference>
<name>A0A8K0NZN9_LADFU</name>
<dbReference type="SUPFAM" id="SSF50249">
    <property type="entry name" value="Nucleic acid-binding proteins"/>
    <property type="match status" value="4"/>
</dbReference>
<reference evidence="6" key="1">
    <citation type="submission" date="2013-04" db="EMBL/GenBank/DDBJ databases">
        <authorList>
            <person name="Qu J."/>
            <person name="Murali S.C."/>
            <person name="Bandaranaike D."/>
            <person name="Bellair M."/>
            <person name="Blankenburg K."/>
            <person name="Chao H."/>
            <person name="Dinh H."/>
            <person name="Doddapaneni H."/>
            <person name="Downs B."/>
            <person name="Dugan-Rocha S."/>
            <person name="Elkadiri S."/>
            <person name="Gnanaolivu R.D."/>
            <person name="Hernandez B."/>
            <person name="Javaid M."/>
            <person name="Jayaseelan J.C."/>
            <person name="Lee S."/>
            <person name="Li M."/>
            <person name="Ming W."/>
            <person name="Munidasa M."/>
            <person name="Muniz J."/>
            <person name="Nguyen L."/>
            <person name="Ongeri F."/>
            <person name="Osuji N."/>
            <person name="Pu L.-L."/>
            <person name="Puazo M."/>
            <person name="Qu C."/>
            <person name="Quiroz J."/>
            <person name="Raj R."/>
            <person name="Weissenberger G."/>
            <person name="Xin Y."/>
            <person name="Zou X."/>
            <person name="Han Y."/>
            <person name="Richards S."/>
            <person name="Worley K."/>
            <person name="Muzny D."/>
            <person name="Gibbs R."/>
        </authorList>
    </citation>
    <scope>NUCLEOTIDE SEQUENCE</scope>
    <source>
        <strain evidence="6">Sampled in the wild</strain>
    </source>
</reference>
<dbReference type="Proteomes" id="UP000792457">
    <property type="component" value="Unassembled WGS sequence"/>
</dbReference>
<evidence type="ECO:0000256" key="1">
    <source>
        <dbReference type="ARBA" id="ARBA00022737"/>
    </source>
</evidence>
<dbReference type="Pfam" id="PF09104">
    <property type="entry name" value="BRCA-2_OB3"/>
    <property type="match status" value="1"/>
</dbReference>
<dbReference type="InterPro" id="IPR015187">
    <property type="entry name" value="BRCA2_OB_1"/>
</dbReference>
<dbReference type="Pfam" id="PF09103">
    <property type="entry name" value="BRCA-2_OB1"/>
    <property type="match status" value="1"/>
</dbReference>
<dbReference type="GO" id="GO:0005634">
    <property type="term" value="C:nucleus"/>
    <property type="evidence" value="ECO:0007669"/>
    <property type="project" value="TreeGrafter"/>
</dbReference>
<dbReference type="GO" id="GO:0006355">
    <property type="term" value="P:regulation of DNA-templated transcription"/>
    <property type="evidence" value="ECO:0007669"/>
    <property type="project" value="TreeGrafter"/>
</dbReference>
<dbReference type="PROSITE" id="PS50138">
    <property type="entry name" value="BRCA2_REPEAT"/>
    <property type="match status" value="3"/>
</dbReference>
<proteinExistence type="predicted"/>
<dbReference type="PANTHER" id="PTHR11289">
    <property type="entry name" value="BREAST CANCER TYPE 2 SUSCEPTIBILITY PROTEIN BRCA2"/>
    <property type="match status" value="1"/>
</dbReference>
<reference evidence="6" key="2">
    <citation type="submission" date="2017-10" db="EMBL/GenBank/DDBJ databases">
        <title>Ladona fulva Genome sequencing and assembly.</title>
        <authorList>
            <person name="Murali S."/>
            <person name="Richards S."/>
            <person name="Bandaranaike D."/>
            <person name="Bellair M."/>
            <person name="Blankenburg K."/>
            <person name="Chao H."/>
            <person name="Dinh H."/>
            <person name="Doddapaneni H."/>
            <person name="Dugan-Rocha S."/>
            <person name="Elkadiri S."/>
            <person name="Gnanaolivu R."/>
            <person name="Hernandez B."/>
            <person name="Skinner E."/>
            <person name="Javaid M."/>
            <person name="Lee S."/>
            <person name="Li M."/>
            <person name="Ming W."/>
            <person name="Munidasa M."/>
            <person name="Muniz J."/>
            <person name="Nguyen L."/>
            <person name="Hughes D."/>
            <person name="Osuji N."/>
            <person name="Pu L.-L."/>
            <person name="Puazo M."/>
            <person name="Qu C."/>
            <person name="Quiroz J."/>
            <person name="Raj R."/>
            <person name="Weissenberger G."/>
            <person name="Xin Y."/>
            <person name="Zou X."/>
            <person name="Han Y."/>
            <person name="Worley K."/>
            <person name="Muzny D."/>
            <person name="Gibbs R."/>
        </authorList>
    </citation>
    <scope>NUCLEOTIDE SEQUENCE</scope>
    <source>
        <strain evidence="6">Sampled in the wild</strain>
    </source>
</reference>
<keyword evidence="3" id="KW-0234">DNA repair</keyword>
<dbReference type="Pfam" id="PF00634">
    <property type="entry name" value="BRCA2"/>
    <property type="match status" value="3"/>
</dbReference>
<evidence type="ECO:0000313" key="6">
    <source>
        <dbReference type="EMBL" id="KAG8228006.1"/>
    </source>
</evidence>
<organism evidence="6 7">
    <name type="scientific">Ladona fulva</name>
    <name type="common">Scarce chaser dragonfly</name>
    <name type="synonym">Libellula fulva</name>
    <dbReference type="NCBI Taxonomy" id="123851"/>
    <lineage>
        <taxon>Eukaryota</taxon>
        <taxon>Metazoa</taxon>
        <taxon>Ecdysozoa</taxon>
        <taxon>Arthropoda</taxon>
        <taxon>Hexapoda</taxon>
        <taxon>Insecta</taxon>
        <taxon>Pterygota</taxon>
        <taxon>Palaeoptera</taxon>
        <taxon>Odonata</taxon>
        <taxon>Epiprocta</taxon>
        <taxon>Anisoptera</taxon>
        <taxon>Libelluloidea</taxon>
        <taxon>Libellulidae</taxon>
        <taxon>Ladona</taxon>
    </lineage>
</organism>
<evidence type="ECO:0000256" key="3">
    <source>
        <dbReference type="ARBA" id="ARBA00023204"/>
    </source>
</evidence>
<feature type="region of interest" description="Disordered" evidence="4">
    <location>
        <begin position="1"/>
        <end position="44"/>
    </location>
</feature>
<feature type="compositionally biased region" description="Basic and acidic residues" evidence="4">
    <location>
        <begin position="1143"/>
        <end position="1161"/>
    </location>
</feature>
<keyword evidence="7" id="KW-1185">Reference proteome</keyword>
<keyword evidence="1" id="KW-0677">Repeat</keyword>
<dbReference type="GO" id="GO:0000724">
    <property type="term" value="P:double-strand break repair via homologous recombination"/>
    <property type="evidence" value="ECO:0007669"/>
    <property type="project" value="InterPro"/>
</dbReference>
<feature type="domain" description="Tower" evidence="5">
    <location>
        <begin position="857"/>
        <end position="898"/>
    </location>
</feature>
<evidence type="ECO:0000259" key="5">
    <source>
        <dbReference type="SMART" id="SM01341"/>
    </source>
</evidence>
<dbReference type="Gene3D" id="2.40.50.140">
    <property type="entry name" value="Nucleic acid-binding proteins"/>
    <property type="match status" value="6"/>
</dbReference>
<evidence type="ECO:0000256" key="2">
    <source>
        <dbReference type="ARBA" id="ARBA00022763"/>
    </source>
</evidence>
<dbReference type="InterPro" id="IPR036315">
    <property type="entry name" value="BRCA2_hlx_sf"/>
</dbReference>
<accession>A0A8K0NZN9</accession>
<protein>
    <recommendedName>
        <fullName evidence="5">Tower domain-containing protein</fullName>
    </recommendedName>
</protein>
<feature type="region of interest" description="Disordered" evidence="4">
    <location>
        <begin position="1143"/>
        <end position="1175"/>
    </location>
</feature>
<keyword evidence="2" id="KW-0227">DNA damage</keyword>
<dbReference type="SUPFAM" id="SSF81872">
    <property type="entry name" value="BRCA2 helical domain"/>
    <property type="match status" value="1"/>
</dbReference>
<dbReference type="SMART" id="SM01341">
    <property type="entry name" value="Tower"/>
    <property type="match status" value="1"/>
</dbReference>
<dbReference type="InterPro" id="IPR015525">
    <property type="entry name" value="BRCA2"/>
</dbReference>
<comment type="caution">
    <text evidence="6">The sequence shown here is derived from an EMBL/GenBank/DDBJ whole genome shotgun (WGS) entry which is preliminary data.</text>
</comment>
<feature type="region of interest" description="Disordered" evidence="4">
    <location>
        <begin position="904"/>
        <end position="943"/>
    </location>
</feature>
<dbReference type="SUPFAM" id="SSF81878">
    <property type="entry name" value="BRCA2 tower domain"/>
    <property type="match status" value="1"/>
</dbReference>
<evidence type="ECO:0000256" key="4">
    <source>
        <dbReference type="SAM" id="MobiDB-lite"/>
    </source>
</evidence>
<feature type="compositionally biased region" description="Polar residues" evidence="4">
    <location>
        <begin position="1"/>
        <end position="12"/>
    </location>
</feature>
<dbReference type="InterPro" id="IPR015188">
    <property type="entry name" value="BRCA2_OB_3"/>
</dbReference>
<sequence>MMQAQNLFSEISGSKEEELPSDQTTNENVTPARDADGFGFSTGSGKRITVSKEALEQAQKIFSEEQDSAVKDLQKDVVTNENAISAANEFGFSMASEMKATVSKNALLQAHELYSEVSNSAMQDLPKNTTSNGNENTATTEFGFSSASGKKVTVSEKSLLLVKNKFLEDNSSRFDILGCSDTKMGSTSCSEKGSGLSEVQCFKDNLHMTQNSVTMDHKNRIVLEVSAGSEKRFASPAKSLSLAKKVCLEGSTSMSFGFSTAGGREVPVSEKALIHSKKLLDEESNSVLGSSLSKFSSEIDKVLSDETHIDAEQASSEIYLHQRGAVKSPIFSKISSRRSLSMARKLFAEDSLSVIPDYYNQETTLAKKFVDSPDIVRKSVSVKHMPVDGATPLSVKSVIRSKNLTKNSIHVEKRNIIQKLEIGQKAYILESAKFNVDDDSKNISFASKNENGKKCALNETFSTPCDESQGDNYIKAVDLALLDSSSSIEYPTSPVLKRTNRRRQRFKAVPSSQIKGKGSISITPNISISSTNNNVPVDSLSEKSMQSPCHISHKDESNLRENEIDLWGTDLAEESWLGRQLDLAEASNQFDATFKDDIWNAARKRQAEVISSKKNVRPIVGKHLQERRKGSLLRSRLSDLVKGKRPGRYFREERMNVTNFERSMHIFISRYFTPENVMRQLKYRWDREIDGGERPALRKILEMDDIASKRIVLCISSIEKPEIIQSSKNLELDLISSSPKLELTDGWYAIRGIIDADMAALIQKGKLSVGTKIITSGAELVNGPSNGCHPLEPPAAKAAIRLNTNSTRRARWDVKLGYVCKNPGPLPVSLGSLLPGGGAVSALRNVMLARVYPILNVEKTPDGRKVVRSQKAEARVAVKFERQRQIWLENLYSQVSAEIQKEEEEEAKLTRQGKRARSEKSISNHNSKRPKRNLAVDKKGSGFTGTLSPEELLKLIEESEDSSSLQARLVDADQPVLSKSAVLTVWRPSEEVISLLAKEGVTLNLYNLLSNGMRSSFLQLSSTRQTRYKVNTHLACKMDRYPLLQRVILSRAFDDYISQKVSNVGAASDCMPPFGEIDLVAMVIKIGDEPEKGKGVGYQHVFVAGSDGSLLTLAFWGGITSLLTSSQLKLVMDYKQEERERQQRELEERVRQRIKEEEEKASTPGKSNSSVASSGFSGGNIKRDVVTVFKEFALDDVLVPEVTIVATNLQWRRHHGLARLPTVHAVETSNFSQHPGEERLKNALKKFEDELKDEMQLVANKTSSKSDFLSYCEEKIAAVTGLGSKTDISTKALANPNICVKLDVPVNSPTERIIPIRPSVATRMKKLQMYEGAAEISLPARLVDADQPVLSKSAVLTVWRPSEEVISLLAKEGVTLNLYNLLSNGMRSSFLQLSSTRQTRYKVNTHLACKMDRYPLLQRVILSRAFDDYISQKVSNVGAASDCMPPFGEIDLVAMVIKIGDEPEKGKGVGYQHVFVAGSDGSLLTLAFWGGITVSLIS</sequence>
<dbReference type="InterPro" id="IPR012340">
    <property type="entry name" value="NA-bd_OB-fold"/>
</dbReference>